<dbReference type="Proteomes" id="UP000058305">
    <property type="component" value="Chromosome"/>
</dbReference>
<reference evidence="1 2" key="1">
    <citation type="journal article" date="2016" name="J. Biotechnol.">
        <title>First complete genome sequence of a species in the genus Microterricola, an extremophilic cold active enzyme producing bacterial strain ERGS5:02 isolated from Sikkim Himalaya.</title>
        <authorList>
            <person name="Himanshu"/>
            <person name="Swarnkar M.K."/>
            <person name="Singh D."/>
            <person name="Kumar R."/>
        </authorList>
    </citation>
    <scope>NUCLEOTIDE SEQUENCE [LARGE SCALE GENOMIC DNA]</scope>
    <source>
        <strain evidence="1 2">ERGS5:02</strain>
    </source>
</reference>
<keyword evidence="2" id="KW-1185">Reference proteome</keyword>
<dbReference type="RefSeq" id="WP_067227364.1">
    <property type="nucleotide sequence ID" value="NZ_CP014145.1"/>
</dbReference>
<evidence type="ECO:0000313" key="2">
    <source>
        <dbReference type="Proteomes" id="UP000058305"/>
    </source>
</evidence>
<sequence>MLNCEWSSSAGTEGPRLTVEILPDAVGEYFDFVEGLPLADSQLGLIGPDSRINCYADTEGSSCSASFLADGYWVDFEFTRPAADPAPTIEETRSVAVVTGTAIRDSLQAAGEPLPQFQPPADSLAAWDDCGVVDGDGSFRTALGSPSLGEAEARDSEGAIAMFAIAWQRADFLSCDWRQADPYEAPAGELRLLGVNILPGGGWAWPELSEVALSRDGATDVAIEGAEQAVASCIWDDEHSGCTVEALVDGSYLYVDTGYDEAADGSARERAIEAMGILISRLG</sequence>
<evidence type="ECO:0000313" key="1">
    <source>
        <dbReference type="EMBL" id="AMB58675.1"/>
    </source>
</evidence>
<proteinExistence type="predicted"/>
<protein>
    <submittedName>
        <fullName evidence="1">Uncharacterized protein</fullName>
    </submittedName>
</protein>
<name>A0A0X8E1L8_9MICO</name>
<dbReference type="AlphaFoldDB" id="A0A0X8E1L8"/>
<dbReference type="KEGG" id="mvd:AWU67_07150"/>
<dbReference type="EMBL" id="CP014145">
    <property type="protein sequence ID" value="AMB58675.1"/>
    <property type="molecule type" value="Genomic_DNA"/>
</dbReference>
<gene>
    <name evidence="1" type="ORF">AWU67_07150</name>
</gene>
<dbReference type="OrthoDB" id="5105541at2"/>
<organism evidence="1 2">
    <name type="scientific">Microterricola viridarii</name>
    <dbReference type="NCBI Taxonomy" id="412690"/>
    <lineage>
        <taxon>Bacteria</taxon>
        <taxon>Bacillati</taxon>
        <taxon>Actinomycetota</taxon>
        <taxon>Actinomycetes</taxon>
        <taxon>Micrococcales</taxon>
        <taxon>Microbacteriaceae</taxon>
        <taxon>Microterricola</taxon>
    </lineage>
</organism>
<accession>A0A0X8E1L8</accession>
<reference evidence="2" key="2">
    <citation type="submission" date="2016-01" db="EMBL/GenBank/DDBJ databases">
        <title>First complete genome sequence of a species in the genus Microterricola, an extremophilic cold active enzyme producing strain ERGS5:02 isolated from Sikkim Himalaya.</title>
        <authorList>
            <person name="Kumar R."/>
            <person name="Singh D."/>
            <person name="Swarnkar M.K."/>
        </authorList>
    </citation>
    <scope>NUCLEOTIDE SEQUENCE [LARGE SCALE GENOMIC DNA]</scope>
    <source>
        <strain evidence="2">ERGS5:02</strain>
    </source>
</reference>